<name>A0A7W6DDF1_9SPHN</name>
<evidence type="ECO:0000256" key="1">
    <source>
        <dbReference type="ARBA" id="ARBA00023115"/>
    </source>
</evidence>
<sequence length="277" mass="29458">MNRLYSAGEGACLAHQAGSDSARGSDNRPGQQMEAADPPISNNDGQAIDAIEVVDIAMVPGGGELLLLKCGNEFSIQFGADELMGSRDHISEMALATMTRKRLGKDGGHVLVGGLGMGFTLGAVLRTWSSGASVMVAELLPQVVAWAKGPLAHLFGNNLSDPRVALRVIDVHDVIIEESERFDAILMDVDNGPDGFITAANDRLYSQAGLRSAYAALRPGGIMAVWSAYPDDYFAACLENVGFMVDEVKLPAYIGSIDSWHTIWFAARPDHRAGLAA</sequence>
<dbReference type="Pfam" id="PF01564">
    <property type="entry name" value="Spermine_synth"/>
    <property type="match status" value="1"/>
</dbReference>
<keyword evidence="1" id="KW-0620">Polyamine biosynthesis</keyword>
<dbReference type="GO" id="GO:0006596">
    <property type="term" value="P:polyamine biosynthetic process"/>
    <property type="evidence" value="ECO:0007669"/>
    <property type="project" value="UniProtKB-KW"/>
</dbReference>
<accession>A0A7W6DDF1</accession>
<dbReference type="Gene3D" id="3.40.50.150">
    <property type="entry name" value="Vaccinia Virus protein VP39"/>
    <property type="match status" value="1"/>
</dbReference>
<dbReference type="GO" id="GO:0004766">
    <property type="term" value="F:spermidine synthase activity"/>
    <property type="evidence" value="ECO:0007669"/>
    <property type="project" value="UniProtKB-EC"/>
</dbReference>
<dbReference type="EMBL" id="JACIEB010000001">
    <property type="protein sequence ID" value="MBB3981128.1"/>
    <property type="molecule type" value="Genomic_DNA"/>
</dbReference>
<feature type="region of interest" description="Disordered" evidence="2">
    <location>
        <begin position="15"/>
        <end position="42"/>
    </location>
</feature>
<dbReference type="EC" id="2.5.1.16" evidence="3"/>
<dbReference type="Proteomes" id="UP000552757">
    <property type="component" value="Unassembled WGS sequence"/>
</dbReference>
<proteinExistence type="predicted"/>
<comment type="caution">
    <text evidence="3">The sequence shown here is derived from an EMBL/GenBank/DDBJ whole genome shotgun (WGS) entry which is preliminary data.</text>
</comment>
<keyword evidence="4" id="KW-1185">Reference proteome</keyword>
<gene>
    <name evidence="3" type="ORF">GGR44_000759</name>
</gene>
<dbReference type="PANTHER" id="PTHR43317:SF3">
    <property type="entry name" value="BLR2883 PROTEIN"/>
    <property type="match status" value="1"/>
</dbReference>
<dbReference type="SUPFAM" id="SSF53335">
    <property type="entry name" value="S-adenosyl-L-methionine-dependent methyltransferases"/>
    <property type="match status" value="1"/>
</dbReference>
<organism evidence="3 4">
    <name type="scientific">Sphingobium fontiphilum</name>
    <dbReference type="NCBI Taxonomy" id="944425"/>
    <lineage>
        <taxon>Bacteria</taxon>
        <taxon>Pseudomonadati</taxon>
        <taxon>Pseudomonadota</taxon>
        <taxon>Alphaproteobacteria</taxon>
        <taxon>Sphingomonadales</taxon>
        <taxon>Sphingomonadaceae</taxon>
        <taxon>Sphingobium</taxon>
    </lineage>
</organism>
<evidence type="ECO:0000256" key="2">
    <source>
        <dbReference type="SAM" id="MobiDB-lite"/>
    </source>
</evidence>
<dbReference type="AlphaFoldDB" id="A0A7W6DDF1"/>
<reference evidence="3 4" key="1">
    <citation type="submission" date="2020-08" db="EMBL/GenBank/DDBJ databases">
        <title>Genomic Encyclopedia of Type Strains, Phase IV (KMG-IV): sequencing the most valuable type-strain genomes for metagenomic binning, comparative biology and taxonomic classification.</title>
        <authorList>
            <person name="Goeker M."/>
        </authorList>
    </citation>
    <scope>NUCLEOTIDE SEQUENCE [LARGE SCALE GENOMIC DNA]</scope>
    <source>
        <strain evidence="3 4">DSM 29348</strain>
    </source>
</reference>
<dbReference type="PANTHER" id="PTHR43317">
    <property type="entry name" value="THERMOSPERMINE SYNTHASE ACAULIS5"/>
    <property type="match status" value="1"/>
</dbReference>
<evidence type="ECO:0000313" key="3">
    <source>
        <dbReference type="EMBL" id="MBB3981128.1"/>
    </source>
</evidence>
<evidence type="ECO:0000313" key="4">
    <source>
        <dbReference type="Proteomes" id="UP000552757"/>
    </source>
</evidence>
<dbReference type="InterPro" id="IPR029063">
    <property type="entry name" value="SAM-dependent_MTases_sf"/>
</dbReference>
<feature type="compositionally biased region" description="Polar residues" evidence="2">
    <location>
        <begin position="18"/>
        <end position="30"/>
    </location>
</feature>
<keyword evidence="3" id="KW-0808">Transferase</keyword>
<protein>
    <submittedName>
        <fullName evidence="3">Spermidine synthase</fullName>
        <ecNumber evidence="3">2.5.1.16</ecNumber>
    </submittedName>
</protein>